<name>A0AAV7LI35_PLEWA</name>
<dbReference type="AlphaFoldDB" id="A0AAV7LI35"/>
<accession>A0AAV7LI35</accession>
<comment type="caution">
    <text evidence="2">The sequence shown here is derived from an EMBL/GenBank/DDBJ whole genome shotgun (WGS) entry which is preliminary data.</text>
</comment>
<evidence type="ECO:0000256" key="1">
    <source>
        <dbReference type="SAM" id="MobiDB-lite"/>
    </source>
</evidence>
<keyword evidence="3" id="KW-1185">Reference proteome</keyword>
<feature type="region of interest" description="Disordered" evidence="1">
    <location>
        <begin position="1"/>
        <end position="27"/>
    </location>
</feature>
<protein>
    <submittedName>
        <fullName evidence="2">Uncharacterized protein</fullName>
    </submittedName>
</protein>
<proteinExistence type="predicted"/>
<reference evidence="2" key="1">
    <citation type="journal article" date="2022" name="bioRxiv">
        <title>Sequencing and chromosome-scale assembly of the giantPleurodeles waltlgenome.</title>
        <authorList>
            <person name="Brown T."/>
            <person name="Elewa A."/>
            <person name="Iarovenko S."/>
            <person name="Subramanian E."/>
            <person name="Araus A.J."/>
            <person name="Petzold A."/>
            <person name="Susuki M."/>
            <person name="Suzuki K.-i.T."/>
            <person name="Hayashi T."/>
            <person name="Toyoda A."/>
            <person name="Oliveira C."/>
            <person name="Osipova E."/>
            <person name="Leigh N.D."/>
            <person name="Simon A."/>
            <person name="Yun M.H."/>
        </authorList>
    </citation>
    <scope>NUCLEOTIDE SEQUENCE</scope>
    <source>
        <strain evidence="2">20211129_DDA</strain>
        <tissue evidence="2">Liver</tissue>
    </source>
</reference>
<evidence type="ECO:0000313" key="3">
    <source>
        <dbReference type="Proteomes" id="UP001066276"/>
    </source>
</evidence>
<gene>
    <name evidence="2" type="ORF">NDU88_003842</name>
</gene>
<evidence type="ECO:0000313" key="2">
    <source>
        <dbReference type="EMBL" id="KAJ1090713.1"/>
    </source>
</evidence>
<dbReference type="Proteomes" id="UP001066276">
    <property type="component" value="Chromosome 11"/>
</dbReference>
<organism evidence="2 3">
    <name type="scientific">Pleurodeles waltl</name>
    <name type="common">Iberian ribbed newt</name>
    <dbReference type="NCBI Taxonomy" id="8319"/>
    <lineage>
        <taxon>Eukaryota</taxon>
        <taxon>Metazoa</taxon>
        <taxon>Chordata</taxon>
        <taxon>Craniata</taxon>
        <taxon>Vertebrata</taxon>
        <taxon>Euteleostomi</taxon>
        <taxon>Amphibia</taxon>
        <taxon>Batrachia</taxon>
        <taxon>Caudata</taxon>
        <taxon>Salamandroidea</taxon>
        <taxon>Salamandridae</taxon>
        <taxon>Pleurodelinae</taxon>
        <taxon>Pleurodeles</taxon>
    </lineage>
</organism>
<sequence length="76" mass="8530">MQNDISEGTGTDREGKATGDGPAECEWQIDNGEGEKAWKISYKSDEYPKACDIYDNMYGNSSSLSVRLNYKLKEQI</sequence>
<dbReference type="EMBL" id="JANPWB010000015">
    <property type="protein sequence ID" value="KAJ1090713.1"/>
    <property type="molecule type" value="Genomic_DNA"/>
</dbReference>